<evidence type="ECO:0000256" key="3">
    <source>
        <dbReference type="ARBA" id="ARBA00022692"/>
    </source>
</evidence>
<keyword evidence="5 6" id="KW-0472">Membrane</keyword>
<dbReference type="PANTHER" id="PTHR30086">
    <property type="entry name" value="ARGININE EXPORTER PROTEIN ARGO"/>
    <property type="match status" value="1"/>
</dbReference>
<dbReference type="Proteomes" id="UP000233769">
    <property type="component" value="Chromosome tk0001"/>
</dbReference>
<evidence type="ECO:0000256" key="2">
    <source>
        <dbReference type="ARBA" id="ARBA00022475"/>
    </source>
</evidence>
<feature type="transmembrane region" description="Helical" evidence="6">
    <location>
        <begin position="37"/>
        <end position="61"/>
    </location>
</feature>
<comment type="subcellular location">
    <subcellularLocation>
        <location evidence="1">Cell membrane</location>
        <topology evidence="1">Multi-pass membrane protein</topology>
    </subcellularLocation>
</comment>
<keyword evidence="3 6" id="KW-0812">Transmembrane</keyword>
<dbReference type="GO" id="GO:0005886">
    <property type="term" value="C:plasma membrane"/>
    <property type="evidence" value="ECO:0007669"/>
    <property type="project" value="UniProtKB-SubCell"/>
</dbReference>
<dbReference type="Pfam" id="PF01810">
    <property type="entry name" value="LysE"/>
    <property type="match status" value="1"/>
</dbReference>
<evidence type="ECO:0000256" key="4">
    <source>
        <dbReference type="ARBA" id="ARBA00022989"/>
    </source>
</evidence>
<accession>A0A2N9AVQ2</accession>
<organism evidence="7 8">
    <name type="scientific">Methylorubrum extorquens</name>
    <name type="common">Methylobacterium dichloromethanicum</name>
    <name type="synonym">Methylobacterium extorquens</name>
    <dbReference type="NCBI Taxonomy" id="408"/>
    <lineage>
        <taxon>Bacteria</taxon>
        <taxon>Pseudomonadati</taxon>
        <taxon>Pseudomonadota</taxon>
        <taxon>Alphaproteobacteria</taxon>
        <taxon>Hyphomicrobiales</taxon>
        <taxon>Methylobacteriaceae</taxon>
        <taxon>Methylorubrum</taxon>
    </lineage>
</organism>
<feature type="transmembrane region" description="Helical" evidence="6">
    <location>
        <begin position="117"/>
        <end position="138"/>
    </location>
</feature>
<dbReference type="PANTHER" id="PTHR30086:SF21">
    <property type="entry name" value="TRANSPORT PROTEIN"/>
    <property type="match status" value="1"/>
</dbReference>
<feature type="transmembrane region" description="Helical" evidence="6">
    <location>
        <begin position="6"/>
        <end position="25"/>
    </location>
</feature>
<dbReference type="InterPro" id="IPR001123">
    <property type="entry name" value="LeuE-type"/>
</dbReference>
<dbReference type="EMBL" id="LT962688">
    <property type="protein sequence ID" value="SOR31393.1"/>
    <property type="molecule type" value="Genomic_DNA"/>
</dbReference>
<evidence type="ECO:0000313" key="7">
    <source>
        <dbReference type="EMBL" id="SOR31393.1"/>
    </source>
</evidence>
<gene>
    <name evidence="7" type="ORF">TK0001_4808</name>
</gene>
<evidence type="ECO:0000256" key="5">
    <source>
        <dbReference type="ARBA" id="ARBA00023136"/>
    </source>
</evidence>
<evidence type="ECO:0000256" key="6">
    <source>
        <dbReference type="SAM" id="Phobius"/>
    </source>
</evidence>
<name>A0A2N9AVQ2_METEX</name>
<evidence type="ECO:0000313" key="8">
    <source>
        <dbReference type="Proteomes" id="UP000233769"/>
    </source>
</evidence>
<keyword evidence="4 6" id="KW-1133">Transmembrane helix</keyword>
<evidence type="ECO:0000256" key="1">
    <source>
        <dbReference type="ARBA" id="ARBA00004651"/>
    </source>
</evidence>
<sequence length="207" mass="22111">MTELFAVVTITILAVISPGPDFAMVSRNSLLLSRRAGVLTAIGIGGGVLVHVGYTMLGVGLLIQQSLWLFTVLKLLGAGYLIWLGVRMLRARPAAESSVMDAAPVGLSTSRALRIGFLTNALNPKTTVFIVSLFMQVVQPSTPLAVQIGYGAFIAATHIVWFALVALFLSSGAVRHRILRVRHWIDRAFGALLVGLGLKLASTSMSR</sequence>
<reference evidence="8" key="1">
    <citation type="submission" date="2017-10" db="EMBL/GenBank/DDBJ databases">
        <authorList>
            <person name="Regsiter A."/>
            <person name="William W."/>
        </authorList>
    </citation>
    <scope>NUCLEOTIDE SEQUENCE [LARGE SCALE GENOMIC DNA]</scope>
</reference>
<keyword evidence="2" id="KW-1003">Cell membrane</keyword>
<feature type="transmembrane region" description="Helical" evidence="6">
    <location>
        <begin position="67"/>
        <end position="86"/>
    </location>
</feature>
<dbReference type="GO" id="GO:0015171">
    <property type="term" value="F:amino acid transmembrane transporter activity"/>
    <property type="evidence" value="ECO:0007669"/>
    <property type="project" value="TreeGrafter"/>
</dbReference>
<protein>
    <submittedName>
        <fullName evidence="7">Lysine exporter protein LysE/YggA</fullName>
    </submittedName>
</protein>
<dbReference type="AlphaFoldDB" id="A0A2N9AVQ2"/>
<feature type="transmembrane region" description="Helical" evidence="6">
    <location>
        <begin position="150"/>
        <end position="172"/>
    </location>
</feature>
<dbReference type="PIRSF" id="PIRSF006324">
    <property type="entry name" value="LeuE"/>
    <property type="match status" value="1"/>
</dbReference>
<proteinExistence type="predicted"/>